<gene>
    <name evidence="1" type="ORF">EZS28_000124</name>
</gene>
<evidence type="ECO:0000313" key="2">
    <source>
        <dbReference type="Proteomes" id="UP000324800"/>
    </source>
</evidence>
<proteinExistence type="predicted"/>
<protein>
    <submittedName>
        <fullName evidence="1">Uncharacterized protein</fullName>
    </submittedName>
</protein>
<dbReference type="Proteomes" id="UP000324800">
    <property type="component" value="Unassembled WGS sequence"/>
</dbReference>
<dbReference type="OrthoDB" id="62528at2759"/>
<comment type="caution">
    <text evidence="1">The sequence shown here is derived from an EMBL/GenBank/DDBJ whole genome shotgun (WGS) entry which is preliminary data.</text>
</comment>
<evidence type="ECO:0000313" key="1">
    <source>
        <dbReference type="EMBL" id="KAA6404361.1"/>
    </source>
</evidence>
<sequence length="157" mass="17435">MQLRQEVYVAEKALKLERVNPVIISTKPKGSPHMIQPKTDTQNIGIKKLPPAEYPGSQLGTQGKQQCGTGADAGQKSVTSILNKFEDGAFKKLIDLIQRKITEIYDVIIANGFEFFSQGCFIIALLEEAQSTCRFFESWNVFEQCGNPLIQIDPIAS</sequence>
<accession>A0A5J4XAN4</accession>
<name>A0A5J4XAN4_9EUKA</name>
<organism evidence="1 2">
    <name type="scientific">Streblomastix strix</name>
    <dbReference type="NCBI Taxonomy" id="222440"/>
    <lineage>
        <taxon>Eukaryota</taxon>
        <taxon>Metamonada</taxon>
        <taxon>Preaxostyla</taxon>
        <taxon>Oxymonadida</taxon>
        <taxon>Streblomastigidae</taxon>
        <taxon>Streblomastix</taxon>
    </lineage>
</organism>
<dbReference type="EMBL" id="SNRW01000008">
    <property type="protein sequence ID" value="KAA6404361.1"/>
    <property type="molecule type" value="Genomic_DNA"/>
</dbReference>
<reference evidence="1 2" key="1">
    <citation type="submission" date="2019-03" db="EMBL/GenBank/DDBJ databases">
        <title>Single cell metagenomics reveals metabolic interactions within the superorganism composed of flagellate Streblomastix strix and complex community of Bacteroidetes bacteria on its surface.</title>
        <authorList>
            <person name="Treitli S.C."/>
            <person name="Kolisko M."/>
            <person name="Husnik F."/>
            <person name="Keeling P."/>
            <person name="Hampl V."/>
        </authorList>
    </citation>
    <scope>NUCLEOTIDE SEQUENCE [LARGE SCALE GENOMIC DNA]</scope>
    <source>
        <strain evidence="1">ST1C</strain>
    </source>
</reference>
<dbReference type="AlphaFoldDB" id="A0A5J4XAN4"/>